<gene>
    <name evidence="2" type="ORF">GSCOC_T00021258001</name>
</gene>
<accession>A0A068UBR4</accession>
<proteinExistence type="predicted"/>
<feature type="transmembrane region" description="Helical" evidence="1">
    <location>
        <begin position="21"/>
        <end position="51"/>
    </location>
</feature>
<organism evidence="2 3">
    <name type="scientific">Coffea canephora</name>
    <name type="common">Robusta coffee</name>
    <dbReference type="NCBI Taxonomy" id="49390"/>
    <lineage>
        <taxon>Eukaryota</taxon>
        <taxon>Viridiplantae</taxon>
        <taxon>Streptophyta</taxon>
        <taxon>Embryophyta</taxon>
        <taxon>Tracheophyta</taxon>
        <taxon>Spermatophyta</taxon>
        <taxon>Magnoliopsida</taxon>
        <taxon>eudicotyledons</taxon>
        <taxon>Gunneridae</taxon>
        <taxon>Pentapetalae</taxon>
        <taxon>asterids</taxon>
        <taxon>lamiids</taxon>
        <taxon>Gentianales</taxon>
        <taxon>Rubiaceae</taxon>
        <taxon>Ixoroideae</taxon>
        <taxon>Gardenieae complex</taxon>
        <taxon>Bertiereae - Coffeeae clade</taxon>
        <taxon>Coffeeae</taxon>
        <taxon>Coffea</taxon>
    </lineage>
</organism>
<dbReference type="EMBL" id="HG739103">
    <property type="protein sequence ID" value="CDP05936.1"/>
    <property type="molecule type" value="Genomic_DNA"/>
</dbReference>
<evidence type="ECO:0000313" key="2">
    <source>
        <dbReference type="EMBL" id="CDP05936.1"/>
    </source>
</evidence>
<name>A0A068UBR4_COFCA</name>
<reference evidence="3" key="1">
    <citation type="journal article" date="2014" name="Science">
        <title>The coffee genome provides insight into the convergent evolution of caffeine biosynthesis.</title>
        <authorList>
            <person name="Denoeud F."/>
            <person name="Carretero-Paulet L."/>
            <person name="Dereeper A."/>
            <person name="Droc G."/>
            <person name="Guyot R."/>
            <person name="Pietrella M."/>
            <person name="Zheng C."/>
            <person name="Alberti A."/>
            <person name="Anthony F."/>
            <person name="Aprea G."/>
            <person name="Aury J.M."/>
            <person name="Bento P."/>
            <person name="Bernard M."/>
            <person name="Bocs S."/>
            <person name="Campa C."/>
            <person name="Cenci A."/>
            <person name="Combes M.C."/>
            <person name="Crouzillat D."/>
            <person name="Da Silva C."/>
            <person name="Daddiego L."/>
            <person name="De Bellis F."/>
            <person name="Dussert S."/>
            <person name="Garsmeur O."/>
            <person name="Gayraud T."/>
            <person name="Guignon V."/>
            <person name="Jahn K."/>
            <person name="Jamilloux V."/>
            <person name="Joet T."/>
            <person name="Labadie K."/>
            <person name="Lan T."/>
            <person name="Leclercq J."/>
            <person name="Lepelley M."/>
            <person name="Leroy T."/>
            <person name="Li L.T."/>
            <person name="Librado P."/>
            <person name="Lopez L."/>
            <person name="Munoz A."/>
            <person name="Noel B."/>
            <person name="Pallavicini A."/>
            <person name="Perrotta G."/>
            <person name="Poncet V."/>
            <person name="Pot D."/>
            <person name="Priyono X."/>
            <person name="Rigoreau M."/>
            <person name="Rouard M."/>
            <person name="Rozas J."/>
            <person name="Tranchant-Dubreuil C."/>
            <person name="VanBuren R."/>
            <person name="Zhang Q."/>
            <person name="Andrade A.C."/>
            <person name="Argout X."/>
            <person name="Bertrand B."/>
            <person name="de Kochko A."/>
            <person name="Graziosi G."/>
            <person name="Henry R.J."/>
            <person name="Jayarama X."/>
            <person name="Ming R."/>
            <person name="Nagai C."/>
            <person name="Rounsley S."/>
            <person name="Sankoff D."/>
            <person name="Giuliano G."/>
            <person name="Albert V.A."/>
            <person name="Wincker P."/>
            <person name="Lashermes P."/>
        </authorList>
    </citation>
    <scope>NUCLEOTIDE SEQUENCE [LARGE SCALE GENOMIC DNA]</scope>
    <source>
        <strain evidence="3">cv. DH200-94</strain>
    </source>
</reference>
<dbReference type="Proteomes" id="UP000295252">
    <property type="component" value="Chromosome VII"/>
</dbReference>
<sequence>MVANKIIRVNKENKLLKKSRCSIRLLSLGFLLLFLRLWLLLWLWLLFWLWFACLGFHEAETGATGALE</sequence>
<dbReference type="Gramene" id="CDP05936">
    <property type="protein sequence ID" value="CDP05936"/>
    <property type="gene ID" value="GSCOC_T00021258001"/>
</dbReference>
<dbReference type="InParanoid" id="A0A068UBR4"/>
<keyword evidence="1" id="KW-0812">Transmembrane</keyword>
<keyword evidence="3" id="KW-1185">Reference proteome</keyword>
<evidence type="ECO:0000313" key="3">
    <source>
        <dbReference type="Proteomes" id="UP000295252"/>
    </source>
</evidence>
<keyword evidence="1" id="KW-1133">Transmembrane helix</keyword>
<keyword evidence="1" id="KW-0472">Membrane</keyword>
<protein>
    <submittedName>
        <fullName evidence="2">Uncharacterized protein</fullName>
    </submittedName>
</protein>
<evidence type="ECO:0000256" key="1">
    <source>
        <dbReference type="SAM" id="Phobius"/>
    </source>
</evidence>
<dbReference type="AlphaFoldDB" id="A0A068UBR4"/>